<evidence type="ECO:0000313" key="3">
    <source>
        <dbReference type="EMBL" id="TCO08915.1"/>
    </source>
</evidence>
<evidence type="ECO:0000256" key="2">
    <source>
        <dbReference type="SAM" id="SignalP"/>
    </source>
</evidence>
<reference evidence="3 4" key="1">
    <citation type="submission" date="2019-03" db="EMBL/GenBank/DDBJ databases">
        <title>Genomic Encyclopedia of Type Strains, Phase IV (KMG-IV): sequencing the most valuable type-strain genomes for metagenomic binning, comparative biology and taxonomic classification.</title>
        <authorList>
            <person name="Goeker M."/>
        </authorList>
    </citation>
    <scope>NUCLEOTIDE SEQUENCE [LARGE SCALE GENOMIC DNA]</scope>
    <source>
        <strain evidence="3 4">DSM 24179</strain>
    </source>
</reference>
<keyword evidence="3" id="KW-0675">Receptor</keyword>
<sequence>MKLLQGLLTLILLGSAINFIKAQAPLQTVRGTVTDAISRVPLAGATIFIPTLEKGTTTNNNGEFVLTQIAVGRHRLEAGFLGYNPVVFPELLVTSGREIVLEIQLYESVAQLSEVTIRPTISKDKPINSMATVSARTFSVEEARRYAGGMDDPARMAASFAGITTSGINNNAIIVRGNAPKGLLWRLEGVDIPGPNHYSGSNVAGGGGISIFSSQLLTNSDFYTGAFPAEYGNAASGVFDMKLRNGNNQKNEYAAQIGIQGLEFAAEGPIVGGDQNSFLFNYRYSTLGLIFQFLPETKDGTELPIYQDLSFKLNLPAGNVGVFSFWGIGGLSESTSKGYDDPNKWEYSHQREKMRFDYNMGATGISHQKSFGTNTHVRTTLAANASQHVYNEKIRLDYNNPTILTPNHHIDNVEGKITLSSIINQKYGARMHLRGGVTSNKLFYQLKGDAMDYHSSLYGRFLDGDGTAWLLQTFLQTKYHISSNVGLTTGIHASWFDLNGEFLAEPRIALEWIANQNHRFSAGFGLHSQTEMLSIYFAQPTSQNETHPNQNLKRQKAQHFVLGYDWNITDNLRLKLEPYFQYLYDVPVIDNTSYSMLNFRSDWTFNETLINDGTGTNRGIDITLERFLKDGYFYMATASIYKSRYKGGDGISRRTRYDGNYVVNILGGREFMIDHNKLLGISLKFTFMGPEWHHEPDIEKTTEQGNIVYNEFSPFNYRHSSLETATDLSITYRINRENRSGIWALQVKNLVGRQYQRKAYNLKTGEIENEFFTSMVPFISYKLEF</sequence>
<dbReference type="Pfam" id="PF13715">
    <property type="entry name" value="CarbopepD_reg_2"/>
    <property type="match status" value="1"/>
</dbReference>
<keyword evidence="1 2" id="KW-0732">Signal</keyword>
<dbReference type="InterPro" id="IPR039426">
    <property type="entry name" value="TonB-dep_rcpt-like"/>
</dbReference>
<dbReference type="AlphaFoldDB" id="A0A4R2GKA8"/>
<evidence type="ECO:0000313" key="4">
    <source>
        <dbReference type="Proteomes" id="UP000295221"/>
    </source>
</evidence>
<dbReference type="SUPFAM" id="SSF49464">
    <property type="entry name" value="Carboxypeptidase regulatory domain-like"/>
    <property type="match status" value="1"/>
</dbReference>
<name>A0A4R2GKA8_9BACT</name>
<gene>
    <name evidence="3" type="ORF">EV194_104226</name>
</gene>
<dbReference type="PANTHER" id="PTHR30069">
    <property type="entry name" value="TONB-DEPENDENT OUTER MEMBRANE RECEPTOR"/>
    <property type="match status" value="1"/>
</dbReference>
<dbReference type="Proteomes" id="UP000295221">
    <property type="component" value="Unassembled WGS sequence"/>
</dbReference>
<dbReference type="SUPFAM" id="SSF56935">
    <property type="entry name" value="Porins"/>
    <property type="match status" value="1"/>
</dbReference>
<proteinExistence type="predicted"/>
<dbReference type="GO" id="GO:0015344">
    <property type="term" value="F:siderophore uptake transmembrane transporter activity"/>
    <property type="evidence" value="ECO:0007669"/>
    <property type="project" value="TreeGrafter"/>
</dbReference>
<dbReference type="EMBL" id="SLWK01000004">
    <property type="protein sequence ID" value="TCO08915.1"/>
    <property type="molecule type" value="Genomic_DNA"/>
</dbReference>
<keyword evidence="4" id="KW-1185">Reference proteome</keyword>
<feature type="signal peptide" evidence="2">
    <location>
        <begin position="1"/>
        <end position="24"/>
    </location>
</feature>
<dbReference type="PANTHER" id="PTHR30069:SF29">
    <property type="entry name" value="HEMOGLOBIN AND HEMOGLOBIN-HAPTOGLOBIN-BINDING PROTEIN 1-RELATED"/>
    <property type="match status" value="1"/>
</dbReference>
<dbReference type="GO" id="GO:0044718">
    <property type="term" value="P:siderophore transmembrane transport"/>
    <property type="evidence" value="ECO:0007669"/>
    <property type="project" value="TreeGrafter"/>
</dbReference>
<dbReference type="InterPro" id="IPR008969">
    <property type="entry name" value="CarboxyPept-like_regulatory"/>
</dbReference>
<dbReference type="RefSeq" id="WP_132433485.1">
    <property type="nucleotide sequence ID" value="NZ_SLWK01000004.1"/>
</dbReference>
<comment type="caution">
    <text evidence="3">The sequence shown here is derived from an EMBL/GenBank/DDBJ whole genome shotgun (WGS) entry which is preliminary data.</text>
</comment>
<evidence type="ECO:0000256" key="1">
    <source>
        <dbReference type="ARBA" id="ARBA00022729"/>
    </source>
</evidence>
<dbReference type="OrthoDB" id="1096764at2"/>
<dbReference type="Gene3D" id="2.60.40.1120">
    <property type="entry name" value="Carboxypeptidase-like, regulatory domain"/>
    <property type="match status" value="1"/>
</dbReference>
<dbReference type="GO" id="GO:0009279">
    <property type="term" value="C:cell outer membrane"/>
    <property type="evidence" value="ECO:0007669"/>
    <property type="project" value="TreeGrafter"/>
</dbReference>
<organism evidence="3 4">
    <name type="scientific">Natronoflexus pectinivorans</name>
    <dbReference type="NCBI Taxonomy" id="682526"/>
    <lineage>
        <taxon>Bacteria</taxon>
        <taxon>Pseudomonadati</taxon>
        <taxon>Bacteroidota</taxon>
        <taxon>Bacteroidia</taxon>
        <taxon>Marinilabiliales</taxon>
        <taxon>Marinilabiliaceae</taxon>
        <taxon>Natronoflexus</taxon>
    </lineage>
</organism>
<accession>A0A4R2GKA8</accession>
<feature type="chain" id="PRO_5020241566" evidence="2">
    <location>
        <begin position="25"/>
        <end position="785"/>
    </location>
</feature>
<protein>
    <submittedName>
        <fullName evidence="3">Outer membrane receptor protein involved in Fe transport</fullName>
    </submittedName>
</protein>